<protein>
    <submittedName>
        <fullName evidence="1">Uncharacterized protein</fullName>
    </submittedName>
</protein>
<keyword evidence="2" id="KW-1185">Reference proteome</keyword>
<proteinExistence type="predicted"/>
<dbReference type="EMBL" id="JARIHO010000061">
    <property type="protein sequence ID" value="KAJ7315473.1"/>
    <property type="molecule type" value="Genomic_DNA"/>
</dbReference>
<organism evidence="1 2">
    <name type="scientific">Mycena albidolilacea</name>
    <dbReference type="NCBI Taxonomy" id="1033008"/>
    <lineage>
        <taxon>Eukaryota</taxon>
        <taxon>Fungi</taxon>
        <taxon>Dikarya</taxon>
        <taxon>Basidiomycota</taxon>
        <taxon>Agaricomycotina</taxon>
        <taxon>Agaricomycetes</taxon>
        <taxon>Agaricomycetidae</taxon>
        <taxon>Agaricales</taxon>
        <taxon>Marasmiineae</taxon>
        <taxon>Mycenaceae</taxon>
        <taxon>Mycena</taxon>
    </lineage>
</organism>
<evidence type="ECO:0000313" key="1">
    <source>
        <dbReference type="EMBL" id="KAJ7315473.1"/>
    </source>
</evidence>
<accession>A0AAD7EF13</accession>
<reference evidence="1" key="1">
    <citation type="submission" date="2023-03" db="EMBL/GenBank/DDBJ databases">
        <title>Massive genome expansion in bonnet fungi (Mycena s.s.) driven by repeated elements and novel gene families across ecological guilds.</title>
        <authorList>
            <consortium name="Lawrence Berkeley National Laboratory"/>
            <person name="Harder C.B."/>
            <person name="Miyauchi S."/>
            <person name="Viragh M."/>
            <person name="Kuo A."/>
            <person name="Thoen E."/>
            <person name="Andreopoulos B."/>
            <person name="Lu D."/>
            <person name="Skrede I."/>
            <person name="Drula E."/>
            <person name="Henrissat B."/>
            <person name="Morin E."/>
            <person name="Kohler A."/>
            <person name="Barry K."/>
            <person name="LaButti K."/>
            <person name="Morin E."/>
            <person name="Salamov A."/>
            <person name="Lipzen A."/>
            <person name="Mereny Z."/>
            <person name="Hegedus B."/>
            <person name="Baldrian P."/>
            <person name="Stursova M."/>
            <person name="Weitz H."/>
            <person name="Taylor A."/>
            <person name="Grigoriev I.V."/>
            <person name="Nagy L.G."/>
            <person name="Martin F."/>
            <person name="Kauserud H."/>
        </authorList>
    </citation>
    <scope>NUCLEOTIDE SEQUENCE</scope>
    <source>
        <strain evidence="1">CBHHK002</strain>
    </source>
</reference>
<dbReference type="AlphaFoldDB" id="A0AAD7EF13"/>
<dbReference type="Proteomes" id="UP001218218">
    <property type="component" value="Unassembled WGS sequence"/>
</dbReference>
<comment type="caution">
    <text evidence="1">The sequence shown here is derived from an EMBL/GenBank/DDBJ whole genome shotgun (WGS) entry which is preliminary data.</text>
</comment>
<sequence length="437" mass="48299">MNALDSSTTDWNTFESDMRDYAPLWPNCDDIEDQIGKFSGTSYMRDNMAPLLAVSTGFFPTPARKKQGNTSAPTTRLTVRGKGFAVPGDIEALAAHLGNSRVSRHTVCGQDVEILDDYAGPMWISNTHSDILTKLKVIHDGPAGGILTTKTNLAALDVFGDGSHQLTTTANNRHLVTIFIILPFLTTTGRLRTHITYETASEHQDISVRGGAIGLYAGVSESGARLDVARAGQVICLTYHTFVVCSYGHFRVPKFQYLFGGLTPLPDAFCAWNHQLKTPALMLWLLHGSPKSAEDLEGVDATLVCHLAPLAKAYGFKIHIGSLVYTLSTERGIRHGWTGMGEFEIDASKLRMPPDAEKDYEWQSLYTLEGTDVTTEWAQDDLILACDVVASSDELQDVMMHVVPEARVDINQGLHYYSDVTFSHDRWAYFLFVTPRF</sequence>
<name>A0AAD7EF13_9AGAR</name>
<evidence type="ECO:0000313" key="2">
    <source>
        <dbReference type="Proteomes" id="UP001218218"/>
    </source>
</evidence>
<gene>
    <name evidence="1" type="ORF">DFH08DRAFT_971837</name>
</gene>